<feature type="compositionally biased region" description="Low complexity" evidence="6">
    <location>
        <begin position="1037"/>
        <end position="1046"/>
    </location>
</feature>
<evidence type="ECO:0000256" key="4">
    <source>
        <dbReference type="ARBA" id="ARBA00023242"/>
    </source>
</evidence>
<proteinExistence type="inferred from homology"/>
<dbReference type="GO" id="GO:0000793">
    <property type="term" value="C:condensed chromosome"/>
    <property type="evidence" value="ECO:0007669"/>
    <property type="project" value="TreeGrafter"/>
</dbReference>
<evidence type="ECO:0000313" key="8">
    <source>
        <dbReference type="Proteomes" id="UP000278807"/>
    </source>
</evidence>
<keyword evidence="8" id="KW-1185">Reference proteome</keyword>
<reference evidence="7 8" key="2">
    <citation type="submission" date="2018-11" db="EMBL/GenBank/DDBJ databases">
        <authorList>
            <consortium name="Pathogen Informatics"/>
        </authorList>
    </citation>
    <scope>NUCLEOTIDE SEQUENCE [LARGE SCALE GENOMIC DNA]</scope>
</reference>
<dbReference type="GO" id="GO:0031573">
    <property type="term" value="P:mitotic intra-S DNA damage checkpoint signaling"/>
    <property type="evidence" value="ECO:0007669"/>
    <property type="project" value="TreeGrafter"/>
</dbReference>
<dbReference type="STRING" id="102285.A0A0R3T1M3"/>
<sequence length="1224" mass="135415">MSTDDDIFAESDSNISKCFSSKFHAILTALDFMDIKCSTDNKCLVFHLTGSQRRTAWHIANTASSRAKSLIAKLSADAQFETDLLSDVKLILTDSNYEFECNALLSSIQTRDSIVEDDADDFSNEEDQSDVLVLFGSPASLFQIFLSISSLQKYLIDLMLECIGKESKYSASLLAQLLRPVGIKSFFTHFSTIEETANRLIELIGLVNDHLIKSHILQSLPDLMASPIEESRQDFSSSTVGGIIQKVIDLLEGVLHSTNEDSENHMLFMEIIECVNHFPLEGSALHRLKSACKDVILRSIGSPSHQKCTVAIIRSLFASELTKSFSSEEICEFITILRNRMQLSKIMLESDQIFTLYVETINMIFRSDNQLKLEWLCYLHRGYSKCGTDNSNIMDDFLILLLAYDSELSIECKSDATNLSKRKEVSIIMKTFKFVAERLVQLELCESLSKYTATFRLKELYSPLLILTNNLITNNQSKSAHRFACLVYFSVFELAPSGQAQAERVMRDLCKNIRSFYAAEVSVFTKKRTLNSARACLNILLQLSIKYANGISAYFDILIGLLDEIAKKAEGNLPDIEDIRKLFLVLVNIAFGRSGAVYVQDDLLIRIRRLLLDSSNKLKVCGLIGAVTLLEIYCRREKRSLSLAPINSTPLSQAEILECSQSSVLSRQILSQLSQVTTGSENATPRSSHSHSHLSLKGPGTSLADDSQEINIPLDSAELDSVTSPLGAFVPTPSRLLLQLVGLVENAVRRGALLSTQLKTFWLDELAAMFVRLELDFRKSGSSKLEVKKFIEWMGSKVMREFQEEFVVDHTPSYDDNCTSQLGLNDSDICEIALKVGPTLDKAFSIDDKPPLSTITRNRLASRRMSRPLVRLSPPSPALIPSQLRLLAVVEAFKSNRSLDALSALLGCPFVLPSVPLSDLSPSHILIVTNCCTESVNTFAGGILLPPSKPTPNATPRRHPLTSTLTCRLIQIASLRLCLHALLLQRIKNAAITAAKMPLPLPIYEDLDVMTFDPAFVRAFPGRQACVKRLLLFTPSSGKKGASSKFGQKRKPRRVKGGKAAKRLCTEKSLFGGADGDGEDIAVEDEDTNDGVESTNLMEADTTVAAEQTTTVDKMAGTSSGGKCTVLVHDPLLTCLTPCFRELGLPSILLGLIGPFQPPETFQWIDESALIESSLPEATNSVYDISGVKHFGKEKSPDTPLDWFTVSYLLNELKLKVDHLCGAE</sequence>
<dbReference type="WBParaSite" id="HNAJ_0000078301-mRNA-1">
    <property type="protein sequence ID" value="HNAJ_0000078301-mRNA-1"/>
    <property type="gene ID" value="HNAJ_0000078301"/>
</dbReference>
<feature type="compositionally biased region" description="Basic residues" evidence="6">
    <location>
        <begin position="1047"/>
        <end position="1059"/>
    </location>
</feature>
<evidence type="ECO:0000256" key="2">
    <source>
        <dbReference type="ARBA" id="ARBA00022499"/>
    </source>
</evidence>
<protein>
    <submittedName>
        <fullName evidence="9">Fanconi anemia group D2 protein</fullName>
    </submittedName>
</protein>
<feature type="region of interest" description="Disordered" evidence="6">
    <location>
        <begin position="679"/>
        <end position="702"/>
    </location>
</feature>
<evidence type="ECO:0000256" key="3">
    <source>
        <dbReference type="ARBA" id="ARBA00022843"/>
    </source>
</evidence>
<dbReference type="GO" id="GO:0007129">
    <property type="term" value="P:homologous chromosome pairing at meiosis"/>
    <property type="evidence" value="ECO:0007669"/>
    <property type="project" value="TreeGrafter"/>
</dbReference>
<comment type="similarity">
    <text evidence="5">Belongs to the Fanconi anemia protein FANCD2 family.</text>
</comment>
<dbReference type="GO" id="GO:0005634">
    <property type="term" value="C:nucleus"/>
    <property type="evidence" value="ECO:0007669"/>
    <property type="project" value="UniProtKB-SubCell"/>
</dbReference>
<evidence type="ECO:0000313" key="7">
    <source>
        <dbReference type="EMBL" id="VDN96642.1"/>
    </source>
</evidence>
<evidence type="ECO:0000313" key="9">
    <source>
        <dbReference type="WBParaSite" id="HNAJ_0000078301-mRNA-1"/>
    </source>
</evidence>
<reference evidence="9" key="1">
    <citation type="submission" date="2017-02" db="UniProtKB">
        <authorList>
            <consortium name="WormBaseParasite"/>
        </authorList>
    </citation>
    <scope>IDENTIFICATION</scope>
</reference>
<dbReference type="Proteomes" id="UP000278807">
    <property type="component" value="Unassembled WGS sequence"/>
</dbReference>
<feature type="region of interest" description="Disordered" evidence="6">
    <location>
        <begin position="1037"/>
        <end position="1059"/>
    </location>
</feature>
<dbReference type="OrthoDB" id="27031at2759"/>
<name>A0A0R3T1M3_RODNA</name>
<dbReference type="GO" id="GO:0070182">
    <property type="term" value="F:DNA polymerase binding"/>
    <property type="evidence" value="ECO:0007669"/>
    <property type="project" value="TreeGrafter"/>
</dbReference>
<evidence type="ECO:0000256" key="6">
    <source>
        <dbReference type="SAM" id="MobiDB-lite"/>
    </source>
</evidence>
<comment type="subcellular location">
    <subcellularLocation>
        <location evidence="1">Nucleus</location>
    </subcellularLocation>
</comment>
<dbReference type="InterPro" id="IPR029448">
    <property type="entry name" value="FANCD2"/>
</dbReference>
<gene>
    <name evidence="7" type="ORF">HNAJ_LOCUS783</name>
</gene>
<dbReference type="PANTHER" id="PTHR32086">
    <property type="entry name" value="FANCONI ANEMIA GROUP D2 PROTEIN"/>
    <property type="match status" value="1"/>
</dbReference>
<dbReference type="PANTHER" id="PTHR32086:SF0">
    <property type="entry name" value="FANCONI ANEMIA GROUP D2 PROTEIN"/>
    <property type="match status" value="1"/>
</dbReference>
<accession>A0A0R3T1M3</accession>
<evidence type="ECO:0000256" key="5">
    <source>
        <dbReference type="ARBA" id="ARBA00093456"/>
    </source>
</evidence>
<dbReference type="Pfam" id="PF14631">
    <property type="entry name" value="FancD2"/>
    <property type="match status" value="1"/>
</dbReference>
<dbReference type="AlphaFoldDB" id="A0A0R3T1M3"/>
<organism evidence="9">
    <name type="scientific">Rodentolepis nana</name>
    <name type="common">Dwarf tapeworm</name>
    <name type="synonym">Hymenolepis nana</name>
    <dbReference type="NCBI Taxonomy" id="102285"/>
    <lineage>
        <taxon>Eukaryota</taxon>
        <taxon>Metazoa</taxon>
        <taxon>Spiralia</taxon>
        <taxon>Lophotrochozoa</taxon>
        <taxon>Platyhelminthes</taxon>
        <taxon>Cestoda</taxon>
        <taxon>Eucestoda</taxon>
        <taxon>Cyclophyllidea</taxon>
        <taxon>Hymenolepididae</taxon>
        <taxon>Rodentolepis</taxon>
    </lineage>
</organism>
<evidence type="ECO:0000256" key="1">
    <source>
        <dbReference type="ARBA" id="ARBA00004123"/>
    </source>
</evidence>
<keyword evidence="2" id="KW-1017">Isopeptide bond</keyword>
<keyword evidence="4" id="KW-0539">Nucleus</keyword>
<dbReference type="GO" id="GO:0036297">
    <property type="term" value="P:interstrand cross-link repair"/>
    <property type="evidence" value="ECO:0007669"/>
    <property type="project" value="TreeGrafter"/>
</dbReference>
<dbReference type="EMBL" id="UZAE01000248">
    <property type="protein sequence ID" value="VDN96642.1"/>
    <property type="molecule type" value="Genomic_DNA"/>
</dbReference>
<keyword evidence="3" id="KW-0832">Ubl conjugation</keyword>
<dbReference type="GO" id="GO:1990918">
    <property type="term" value="P:double-strand break repair involved in meiotic recombination"/>
    <property type="evidence" value="ECO:0007669"/>
    <property type="project" value="TreeGrafter"/>
</dbReference>